<dbReference type="CDD" id="cd24035">
    <property type="entry name" value="ASKHA_NBD_O66634-like_rpt2"/>
    <property type="match status" value="1"/>
</dbReference>
<dbReference type="Pfam" id="PF01869">
    <property type="entry name" value="BcrAD_BadFG"/>
    <property type="match status" value="2"/>
</dbReference>
<dbReference type="CDD" id="cd24034">
    <property type="entry name" value="ASKHA_NBD_O66634-like_rpt1"/>
    <property type="match status" value="1"/>
</dbReference>
<feature type="domain" description="DUF2229" evidence="6">
    <location>
        <begin position="670"/>
        <end position="887"/>
    </location>
</feature>
<dbReference type="Proteomes" id="UP000559885">
    <property type="component" value="Unassembled WGS sequence"/>
</dbReference>
<dbReference type="NCBIfam" id="TIGR00241">
    <property type="entry name" value="CoA_E_activ"/>
    <property type="match status" value="1"/>
</dbReference>
<dbReference type="PANTHER" id="PTHR32329:SF4">
    <property type="entry name" value="ACTIVATOR OF 2-HYDROXYACYL-COA DEHYDRATASE"/>
    <property type="match status" value="1"/>
</dbReference>
<dbReference type="Pfam" id="PF09989">
    <property type="entry name" value="DUF2229"/>
    <property type="match status" value="1"/>
</dbReference>
<evidence type="ECO:0000259" key="5">
    <source>
        <dbReference type="Pfam" id="PF01869"/>
    </source>
</evidence>
<dbReference type="GO" id="GO:0051536">
    <property type="term" value="F:iron-sulfur cluster binding"/>
    <property type="evidence" value="ECO:0007669"/>
    <property type="project" value="UniProtKB-KW"/>
</dbReference>
<keyword evidence="2" id="KW-0479">Metal-binding</keyword>
<dbReference type="SUPFAM" id="SSF53067">
    <property type="entry name" value="Actin-like ATPase domain"/>
    <property type="match status" value="2"/>
</dbReference>
<organism evidence="7 8">
    <name type="scientific">Listeria aquatica</name>
    <dbReference type="NCBI Taxonomy" id="1494960"/>
    <lineage>
        <taxon>Bacteria</taxon>
        <taxon>Bacillati</taxon>
        <taxon>Bacillota</taxon>
        <taxon>Bacilli</taxon>
        <taxon>Bacillales</taxon>
        <taxon>Listeriaceae</taxon>
        <taxon>Listeria</taxon>
    </lineage>
</organism>
<comment type="cofactor">
    <cofactor evidence="1">
        <name>[4Fe-4S] cluster</name>
        <dbReference type="ChEBI" id="CHEBI:49883"/>
    </cofactor>
</comment>
<feature type="domain" description="ATPase BadF/BadG/BcrA/BcrD type" evidence="5">
    <location>
        <begin position="5"/>
        <end position="217"/>
    </location>
</feature>
<dbReference type="Gene3D" id="3.30.420.40">
    <property type="match status" value="4"/>
</dbReference>
<dbReference type="InterPro" id="IPR018709">
    <property type="entry name" value="CoA_activase_DUF2229"/>
</dbReference>
<keyword evidence="4" id="KW-0411">Iron-sulfur</keyword>
<reference evidence="7 8" key="1">
    <citation type="submission" date="2020-03" db="EMBL/GenBank/DDBJ databases">
        <title>Soil Listeria distribution.</title>
        <authorList>
            <person name="Liao J."/>
            <person name="Wiedmann M."/>
        </authorList>
    </citation>
    <scope>NUCLEOTIDE SEQUENCE [LARGE SCALE GENOMIC DNA]</scope>
    <source>
        <strain evidence="7 8">FSL L7-1507</strain>
    </source>
</reference>
<sequence length="1469" mass="162472">MTIHVGLDVGSTTAKAVALNEKGEILFQTYRRHYSDIKKVTLEIMEDLRKKVDVEQMTFQITGSSGLAISKFLDVPFVQEVIACTEAVEQVIPETDVVIELGGEDAKIIYFSGGIEQRMNNACAGGTGAFIDQIATLLQTDPTGLNELAKSAQTIYPIASRCGVFAKTDVQPLLNEGARKEDIAASILQSVVTQTISGLACGRPIRGKVAFLGGPLTFLDQLRFRFTETLKMKEDEIIAPLHAEYFIALGTAFSSMKEKTITLANLVEKLSNMDLSSVKKDTVTLPPLFRSEQELADFRAKHNQMKAPRADLADYEGDAYLGIDAGSTTTKLILMGQKNEILYSYYGSNNGSPLQSVIDETSKLYEVLPEQVRIVQSGITGYGESLIKAALKIDVGEIETVAHYRAAREFLPDVDFILDIGGQDMKCMKIKNGALDSLMLNEACSAGCGSFLETFAKTLHVPIEEFAKRALSATAPVDLGSRCTVFMNSKVKQVQKEGVSLEDLSAGLAYSVVKNALQKVIKLRSPKDIGEKVIVQGGTFYNEAVLRAFELLTGREVVRPDIAGMMGAYGAALIAKEHYETGTVTEMLVLEKLRDFSAETSQSRCNLCSNTCQLTVTRFGDDRTFVSGNRCERGERVETVKNLLPNLYAYKLKRTFDYKACKKSEATRGTIGIPRALNIYENYPLWFTIFDALGYRVMLSSKSSKNLYEKGIETIASEAVCYPAKLTHGHVMDLVRKKVDAIFYPSVVYEKPEFGEATNNFNCPVVAGYPEVIRVNVDAIEEKGIPMYSPFIALDNEKAFIETMKQTFPEIPAEEMEQAVQKGLAEAEKCRRDIQNEGEAALHYMAKNNVKGIVLAGHPYHVDPEVNHGIPELITMNGMAVLTEDSISHLGAIDHKLRVENQWKYHARLYRAASFAAKQENLEFVQLTSFGCGLDAITTDMCQEIIEGHNKVYTLLKIDEINNLGAARIRVRSLKAAIEERDRHHIKPAEMAPPKERPLFTKEMRKEGYTILAPQLAPTHFAMLEAAGRATGYNLEVLPAVTPRGVDEGLRYVNNDACYPAILTIGQMMDALKHGDYDLERIAVLMTQTGGGCRATNYIAMLKKALREAGMEQIPVISLNASGLEKQPGFKLTPAVVMRFMAGLALGDALDRMLYRVRPYEMEQGSANKLYARYLEKGRELMKKYSFRGYKQFAKEMVKAFDELPIRDEKKPRVGVVGEILVKFHPGANNHIVDVIEAEGGEAVVPDLTDFLLYCCYDAHFAANTFGRSKVKSFAKQSVAIPFINQYRKPVVDALRASARFDAPESIEVIAEKASQLLSLGNKMGEGWFLTGEMFELLDSDVPNIACLQPFACLPNHITGRGMIKGLKKRYPHANIMSIDYDAGSSAVNQLNRMKLMLSIAKKQLEVDKSNSGFLPEEKVSLGAKELIRDKARRVKDSVPEAVRAATFVAKEAQAETCCRGGDDCHCGK</sequence>
<protein>
    <submittedName>
        <fullName evidence="7">2-hydroxyacyl-CoA dehydratase</fullName>
    </submittedName>
</protein>
<keyword evidence="3" id="KW-0408">Iron</keyword>
<dbReference type="InterPro" id="IPR002731">
    <property type="entry name" value="ATPase_BadF"/>
</dbReference>
<evidence type="ECO:0000313" key="8">
    <source>
        <dbReference type="Proteomes" id="UP000559885"/>
    </source>
</evidence>
<evidence type="ECO:0000256" key="1">
    <source>
        <dbReference type="ARBA" id="ARBA00001966"/>
    </source>
</evidence>
<evidence type="ECO:0000256" key="2">
    <source>
        <dbReference type="ARBA" id="ARBA00022723"/>
    </source>
</evidence>
<dbReference type="InterPro" id="IPR051805">
    <property type="entry name" value="Dehydratase_Activator_Redct"/>
</dbReference>
<dbReference type="PANTHER" id="PTHR32329">
    <property type="entry name" value="BIFUNCTIONAL PROTEIN [INCLUDES 2-HYDROXYACYL-COA DEHYDRATASE (N-TER) AND ITS ACTIVATOR DOMAIN (C_TERM)-RELATED"/>
    <property type="match status" value="1"/>
</dbReference>
<gene>
    <name evidence="7" type="ORF">HB912_06190</name>
</gene>
<dbReference type="EMBL" id="JAARRM010000002">
    <property type="protein sequence ID" value="MBC1521230.1"/>
    <property type="molecule type" value="Genomic_DNA"/>
</dbReference>
<evidence type="ECO:0000313" key="7">
    <source>
        <dbReference type="EMBL" id="MBC1521230.1"/>
    </source>
</evidence>
<evidence type="ECO:0000256" key="3">
    <source>
        <dbReference type="ARBA" id="ARBA00023004"/>
    </source>
</evidence>
<dbReference type="GO" id="GO:0046872">
    <property type="term" value="F:metal ion binding"/>
    <property type="evidence" value="ECO:0007669"/>
    <property type="project" value="UniProtKB-KW"/>
</dbReference>
<comment type="caution">
    <text evidence="7">The sequence shown here is derived from an EMBL/GenBank/DDBJ whole genome shotgun (WGS) entry which is preliminary data.</text>
</comment>
<dbReference type="InterPro" id="IPR008275">
    <property type="entry name" value="CoA_E_activase_dom"/>
</dbReference>
<accession>A0A841ZQH8</accession>
<evidence type="ECO:0000259" key="6">
    <source>
        <dbReference type="Pfam" id="PF09989"/>
    </source>
</evidence>
<evidence type="ECO:0000256" key="4">
    <source>
        <dbReference type="ARBA" id="ARBA00023014"/>
    </source>
</evidence>
<feature type="domain" description="ATPase BadF/BadG/BcrA/BcrD type" evidence="5">
    <location>
        <begin position="321"/>
        <end position="575"/>
    </location>
</feature>
<dbReference type="InterPro" id="IPR043129">
    <property type="entry name" value="ATPase_NBD"/>
</dbReference>
<dbReference type="RefSeq" id="WP_185373020.1">
    <property type="nucleotide sequence ID" value="NZ_JAARRM010000002.1"/>
</dbReference>
<name>A0A841ZQH8_9LIST</name>
<proteinExistence type="predicted"/>